<name>A0A8J2RL05_9CRUS</name>
<evidence type="ECO:0000256" key="1">
    <source>
        <dbReference type="SAM" id="MobiDB-lite"/>
    </source>
</evidence>
<gene>
    <name evidence="3" type="ORF">DGAL_LOCUS7322</name>
</gene>
<evidence type="ECO:0000259" key="2">
    <source>
        <dbReference type="PROSITE" id="PS00028"/>
    </source>
</evidence>
<dbReference type="PROSITE" id="PS00028">
    <property type="entry name" value="ZINC_FINGER_C2H2_1"/>
    <property type="match status" value="1"/>
</dbReference>
<keyword evidence="4" id="KW-1185">Reference proteome</keyword>
<dbReference type="OrthoDB" id="6110130at2759"/>
<feature type="compositionally biased region" description="Polar residues" evidence="1">
    <location>
        <begin position="1"/>
        <end position="21"/>
    </location>
</feature>
<proteinExistence type="predicted"/>
<feature type="domain" description="C2H2-type" evidence="2">
    <location>
        <begin position="28"/>
        <end position="49"/>
    </location>
</feature>
<feature type="compositionally biased region" description="Basic and acidic residues" evidence="1">
    <location>
        <begin position="169"/>
        <end position="180"/>
    </location>
</feature>
<dbReference type="Proteomes" id="UP000789390">
    <property type="component" value="Unassembled WGS sequence"/>
</dbReference>
<dbReference type="AlphaFoldDB" id="A0A8J2RL05"/>
<dbReference type="Gene3D" id="3.30.160.60">
    <property type="entry name" value="Classic Zinc Finger"/>
    <property type="match status" value="1"/>
</dbReference>
<sequence length="180" mass="20146">MAAIGNNTFSSKSRTQPTTPGQKGAVVCEICDSSIKDLEQLRHHMQWIHKVKIHPKMIHNRPPLNCQKCQKQPNRGQDGGRCPICGKVHQWKMLSHVVKDHGLSLKPAHLSYKCTLEKFFDKDKADTKKGSSGSTNTSTTGALRINDEITIIPQTARHDSSDQNVCRPSRGEKRSRVDII</sequence>
<dbReference type="InterPro" id="IPR013087">
    <property type="entry name" value="Znf_C2H2_type"/>
</dbReference>
<organism evidence="3 4">
    <name type="scientific">Daphnia galeata</name>
    <dbReference type="NCBI Taxonomy" id="27404"/>
    <lineage>
        <taxon>Eukaryota</taxon>
        <taxon>Metazoa</taxon>
        <taxon>Ecdysozoa</taxon>
        <taxon>Arthropoda</taxon>
        <taxon>Crustacea</taxon>
        <taxon>Branchiopoda</taxon>
        <taxon>Diplostraca</taxon>
        <taxon>Cladocera</taxon>
        <taxon>Anomopoda</taxon>
        <taxon>Daphniidae</taxon>
        <taxon>Daphnia</taxon>
    </lineage>
</organism>
<comment type="caution">
    <text evidence="3">The sequence shown here is derived from an EMBL/GenBank/DDBJ whole genome shotgun (WGS) entry which is preliminary data.</text>
</comment>
<accession>A0A8J2RL05</accession>
<dbReference type="SMART" id="SM00355">
    <property type="entry name" value="ZnF_C2H2"/>
    <property type="match status" value="2"/>
</dbReference>
<feature type="region of interest" description="Disordered" evidence="1">
    <location>
        <begin position="1"/>
        <end position="22"/>
    </location>
</feature>
<feature type="region of interest" description="Disordered" evidence="1">
    <location>
        <begin position="156"/>
        <end position="180"/>
    </location>
</feature>
<dbReference type="EMBL" id="CAKKLH010000138">
    <property type="protein sequence ID" value="CAH0104419.1"/>
    <property type="molecule type" value="Genomic_DNA"/>
</dbReference>
<evidence type="ECO:0000313" key="3">
    <source>
        <dbReference type="EMBL" id="CAH0104419.1"/>
    </source>
</evidence>
<evidence type="ECO:0000313" key="4">
    <source>
        <dbReference type="Proteomes" id="UP000789390"/>
    </source>
</evidence>
<protein>
    <recommendedName>
        <fullName evidence="2">C2H2-type domain-containing protein</fullName>
    </recommendedName>
</protein>
<reference evidence="3" key="1">
    <citation type="submission" date="2021-11" db="EMBL/GenBank/DDBJ databases">
        <authorList>
            <person name="Schell T."/>
        </authorList>
    </citation>
    <scope>NUCLEOTIDE SEQUENCE</scope>
    <source>
        <strain evidence="3">M5</strain>
    </source>
</reference>